<evidence type="ECO:0000313" key="1">
    <source>
        <dbReference type="EMBL" id="TDZ28325.1"/>
    </source>
</evidence>
<dbReference type="STRING" id="5466.A0A4R8PZX5"/>
<dbReference type="Proteomes" id="UP000295703">
    <property type="component" value="Unassembled WGS sequence"/>
</dbReference>
<proteinExistence type="predicted"/>
<accession>A0A4R8PZX5</accession>
<dbReference type="EMBL" id="RYZW01001646">
    <property type="protein sequence ID" value="TDZ28325.1"/>
    <property type="molecule type" value="Genomic_DNA"/>
</dbReference>
<name>A0A4R8PZX5_COLTR</name>
<gene>
    <name evidence="1" type="ORF">CTRI78_v012042</name>
</gene>
<sequence length="259" mass="29165">MGKYYDKHRLRGERILGEIREASIEKVVDNIVADHFRPQPLPAFMRVTKRPKFYPIPRLNALAAKHFRATREIPLTVTGRYLPLVYRLVAGLVAPPHRKAVLVVDTEHRFDVTRLACSADDVRHIYVLRPALSRTARPGNVATRSINVTPDQVRQLLSQMENFILYGKHQSGNRDWWGAVVVGAVGGGDIIAAWKGWLTVERVPVPGFNKGSTIRQAMAERQRRQQDVDDAPWNASSRWGAFAFTESLPTNVVTTHASS</sequence>
<reference evidence="1 2" key="1">
    <citation type="submission" date="2018-12" db="EMBL/GenBank/DDBJ databases">
        <title>Genome sequence and assembly of Colletotrichum trifolii.</title>
        <authorList>
            <person name="Gan P."/>
            <person name="Shirasu K."/>
        </authorList>
    </citation>
    <scope>NUCLEOTIDE SEQUENCE [LARGE SCALE GENOMIC DNA]</scope>
    <source>
        <strain evidence="1 2">543-2</strain>
    </source>
</reference>
<protein>
    <submittedName>
        <fullName evidence="1">Uncharacterized protein</fullName>
    </submittedName>
</protein>
<comment type="caution">
    <text evidence="1">The sequence shown here is derived from an EMBL/GenBank/DDBJ whole genome shotgun (WGS) entry which is preliminary data.</text>
</comment>
<evidence type="ECO:0000313" key="2">
    <source>
        <dbReference type="Proteomes" id="UP000295703"/>
    </source>
</evidence>
<organism evidence="1 2">
    <name type="scientific">Colletotrichum trifolii</name>
    <dbReference type="NCBI Taxonomy" id="5466"/>
    <lineage>
        <taxon>Eukaryota</taxon>
        <taxon>Fungi</taxon>
        <taxon>Dikarya</taxon>
        <taxon>Ascomycota</taxon>
        <taxon>Pezizomycotina</taxon>
        <taxon>Sordariomycetes</taxon>
        <taxon>Hypocreomycetidae</taxon>
        <taxon>Glomerellales</taxon>
        <taxon>Glomerellaceae</taxon>
        <taxon>Colletotrichum</taxon>
        <taxon>Colletotrichum orbiculare species complex</taxon>
    </lineage>
</organism>
<keyword evidence="2" id="KW-1185">Reference proteome</keyword>
<dbReference type="AlphaFoldDB" id="A0A4R8PZX5"/>